<evidence type="ECO:0000313" key="1">
    <source>
        <dbReference type="EMBL" id="WMY14445.1"/>
    </source>
</evidence>
<protein>
    <submittedName>
        <fullName evidence="1">Uncharacterized protein</fullName>
    </submittedName>
</protein>
<accession>A0ABD7ZMU8</accession>
<sequence length="65" mass="7362">MKSAAKGALFTGSKAVGGIGLIPEATAFVDGYYKEYKKGYKDYKPKKLILRKDGDRLVKWRRHIQ</sequence>
<evidence type="ECO:0000313" key="2">
    <source>
        <dbReference type="Proteomes" id="UP001260090"/>
    </source>
</evidence>
<gene>
    <name evidence="1" type="ORF">P3F89_21170</name>
</gene>
<dbReference type="EMBL" id="CP119875">
    <property type="protein sequence ID" value="WMY14445.1"/>
    <property type="molecule type" value="Genomic_DNA"/>
</dbReference>
<name>A0ABD7ZMU8_9BACI</name>
<dbReference type="GeneID" id="93009872"/>
<organism evidence="1 2">
    <name type="scientific">Bacillus tropicus</name>
    <dbReference type="NCBI Taxonomy" id="2026188"/>
    <lineage>
        <taxon>Bacteria</taxon>
        <taxon>Bacillati</taxon>
        <taxon>Bacillota</taxon>
        <taxon>Bacilli</taxon>
        <taxon>Bacillales</taxon>
        <taxon>Bacillaceae</taxon>
        <taxon>Bacillus</taxon>
        <taxon>Bacillus cereus group</taxon>
    </lineage>
</organism>
<proteinExistence type="predicted"/>
<dbReference type="AlphaFoldDB" id="A0ABD7ZMU8"/>
<dbReference type="RefSeq" id="WP_097996432.1">
    <property type="nucleotide sequence ID" value="NZ_CP119875.1"/>
</dbReference>
<reference evidence="1 2" key="1">
    <citation type="submission" date="2023-03" db="EMBL/GenBank/DDBJ databases">
        <title>Plant growth-promoting bacteria for biocontrol of bacterial wilt in tomato.</title>
        <authorList>
            <person name="Song J."/>
            <person name="Jin Y.J."/>
        </authorList>
    </citation>
    <scope>NUCLEOTIDE SEQUENCE [LARGE SCALE GENOMIC DNA]</scope>
    <source>
        <strain evidence="1 2">T36S-23</strain>
    </source>
</reference>
<dbReference type="Proteomes" id="UP001260090">
    <property type="component" value="Chromosome"/>
</dbReference>